<evidence type="ECO:0000256" key="1">
    <source>
        <dbReference type="ARBA" id="ARBA00004613"/>
    </source>
</evidence>
<evidence type="ECO:0000256" key="3">
    <source>
        <dbReference type="ARBA" id="ARBA00022525"/>
    </source>
</evidence>
<dbReference type="OrthoDB" id="958254at2759"/>
<protein>
    <recommendedName>
        <fullName evidence="8">Gamma-interferon-inducible lysosomal thiol reductase-like protein</fullName>
    </recommendedName>
</protein>
<evidence type="ECO:0008006" key="8">
    <source>
        <dbReference type="Google" id="ProtNLM"/>
    </source>
</evidence>
<evidence type="ECO:0000256" key="4">
    <source>
        <dbReference type="ARBA" id="ARBA00022729"/>
    </source>
</evidence>
<dbReference type="EMBL" id="NCKU01000128">
    <property type="protein sequence ID" value="RWS17044.1"/>
    <property type="molecule type" value="Genomic_DNA"/>
</dbReference>
<keyword evidence="4" id="KW-0732">Signal</keyword>
<proteinExistence type="inferred from homology"/>
<gene>
    <name evidence="6" type="ORF">B4U79_10946</name>
</gene>
<dbReference type="GO" id="GO:0016671">
    <property type="term" value="F:oxidoreductase activity, acting on a sulfur group of donors, disulfide as acceptor"/>
    <property type="evidence" value="ECO:0007669"/>
    <property type="project" value="InterPro"/>
</dbReference>
<dbReference type="Pfam" id="PF03227">
    <property type="entry name" value="GILT"/>
    <property type="match status" value="1"/>
</dbReference>
<dbReference type="InterPro" id="IPR004911">
    <property type="entry name" value="Interferon-induced_GILT"/>
</dbReference>
<dbReference type="PANTHER" id="PTHR13234">
    <property type="entry name" value="GAMMA-INTERFERON INDUCIBLE LYSOSOMAL THIOL REDUCTASE GILT"/>
    <property type="match status" value="1"/>
</dbReference>
<keyword evidence="7" id="KW-1185">Reference proteome</keyword>
<dbReference type="STRING" id="1965070.A0A443RP43"/>
<dbReference type="GO" id="GO:0005576">
    <property type="term" value="C:extracellular region"/>
    <property type="evidence" value="ECO:0007669"/>
    <property type="project" value="UniProtKB-SubCell"/>
</dbReference>
<organism evidence="6 7">
    <name type="scientific">Dinothrombium tinctorium</name>
    <dbReference type="NCBI Taxonomy" id="1965070"/>
    <lineage>
        <taxon>Eukaryota</taxon>
        <taxon>Metazoa</taxon>
        <taxon>Ecdysozoa</taxon>
        <taxon>Arthropoda</taxon>
        <taxon>Chelicerata</taxon>
        <taxon>Arachnida</taxon>
        <taxon>Acari</taxon>
        <taxon>Acariformes</taxon>
        <taxon>Trombidiformes</taxon>
        <taxon>Prostigmata</taxon>
        <taxon>Anystina</taxon>
        <taxon>Parasitengona</taxon>
        <taxon>Trombidioidea</taxon>
        <taxon>Trombidiidae</taxon>
        <taxon>Dinothrombium</taxon>
    </lineage>
</organism>
<comment type="subcellular location">
    <subcellularLocation>
        <location evidence="1">Secreted</location>
    </subcellularLocation>
</comment>
<evidence type="ECO:0000256" key="2">
    <source>
        <dbReference type="ARBA" id="ARBA00005679"/>
    </source>
</evidence>
<evidence type="ECO:0000313" key="6">
    <source>
        <dbReference type="EMBL" id="RWS17044.1"/>
    </source>
</evidence>
<accession>A0A443RP43</accession>
<keyword evidence="5" id="KW-0325">Glycoprotein</keyword>
<comment type="similarity">
    <text evidence="2">Belongs to the GILT family.</text>
</comment>
<dbReference type="PANTHER" id="PTHR13234:SF8">
    <property type="entry name" value="GAMMA-INTERFERON-INDUCIBLE LYSOSOMAL THIOL REDUCTASE"/>
    <property type="match status" value="1"/>
</dbReference>
<reference evidence="6 7" key="1">
    <citation type="journal article" date="2018" name="Gigascience">
        <title>Genomes of trombidid mites reveal novel predicted allergens and laterally-transferred genes associated with secondary metabolism.</title>
        <authorList>
            <person name="Dong X."/>
            <person name="Chaisiri K."/>
            <person name="Xia D."/>
            <person name="Armstrong S.D."/>
            <person name="Fang Y."/>
            <person name="Donnelly M.J."/>
            <person name="Kadowaki T."/>
            <person name="McGarry J.W."/>
            <person name="Darby A.C."/>
            <person name="Makepeace B.L."/>
        </authorList>
    </citation>
    <scope>NUCLEOTIDE SEQUENCE [LARGE SCALE GENOMIC DNA]</scope>
    <source>
        <strain evidence="6">UoL-WK</strain>
    </source>
</reference>
<evidence type="ECO:0000313" key="7">
    <source>
        <dbReference type="Proteomes" id="UP000285301"/>
    </source>
</evidence>
<evidence type="ECO:0000256" key="5">
    <source>
        <dbReference type="ARBA" id="ARBA00023180"/>
    </source>
</evidence>
<dbReference type="AlphaFoldDB" id="A0A443RP43"/>
<sequence>IVTLNDKVTVGLFYETYCPDCREFVKNQLWPTYVSIGEIMNIDLVPYGFATVSSLTN</sequence>
<name>A0A443RP43_9ACAR</name>
<comment type="caution">
    <text evidence="6">The sequence shown here is derived from an EMBL/GenBank/DDBJ whole genome shotgun (WGS) entry which is preliminary data.</text>
</comment>
<keyword evidence="3" id="KW-0964">Secreted</keyword>
<dbReference type="Proteomes" id="UP000285301">
    <property type="component" value="Unassembled WGS sequence"/>
</dbReference>
<feature type="non-terminal residue" evidence="6">
    <location>
        <position position="1"/>
    </location>
</feature>